<sequence>MPEQRVKGRRTWIKLYPIDCLDGSIRYQLEPDERGVWYDLLNFSAICATPGQISDKDDRPYPHSFIANRLNIPLELLESTLKKCSKEGRTVEDGTGIHITNWTDYQSEYQRQKPYRQKQGEDPNKYTRGKYGHTVQH</sequence>
<reference evidence="2" key="1">
    <citation type="journal article" date="2015" name="Nature">
        <title>Complex archaea that bridge the gap between prokaryotes and eukaryotes.</title>
        <authorList>
            <person name="Spang A."/>
            <person name="Saw J.H."/>
            <person name="Jorgensen S.L."/>
            <person name="Zaremba-Niedzwiedzka K."/>
            <person name="Martijn J."/>
            <person name="Lind A.E."/>
            <person name="van Eijk R."/>
            <person name="Schleper C."/>
            <person name="Guy L."/>
            <person name="Ettema T.J."/>
        </authorList>
    </citation>
    <scope>NUCLEOTIDE SEQUENCE</scope>
</reference>
<organism evidence="2">
    <name type="scientific">marine sediment metagenome</name>
    <dbReference type="NCBI Taxonomy" id="412755"/>
    <lineage>
        <taxon>unclassified sequences</taxon>
        <taxon>metagenomes</taxon>
        <taxon>ecological metagenomes</taxon>
    </lineage>
</organism>
<dbReference type="AlphaFoldDB" id="A0A0F9EE56"/>
<protein>
    <recommendedName>
        <fullName evidence="3">Phage replisome organiser N-terminal domain-containing protein</fullName>
    </recommendedName>
</protein>
<evidence type="ECO:0008006" key="3">
    <source>
        <dbReference type="Google" id="ProtNLM"/>
    </source>
</evidence>
<feature type="compositionally biased region" description="Basic residues" evidence="1">
    <location>
        <begin position="127"/>
        <end position="137"/>
    </location>
</feature>
<evidence type="ECO:0000256" key="1">
    <source>
        <dbReference type="SAM" id="MobiDB-lite"/>
    </source>
</evidence>
<gene>
    <name evidence="2" type="ORF">LCGC14_2164000</name>
</gene>
<proteinExistence type="predicted"/>
<comment type="caution">
    <text evidence="2">The sequence shown here is derived from an EMBL/GenBank/DDBJ whole genome shotgun (WGS) entry which is preliminary data.</text>
</comment>
<feature type="region of interest" description="Disordered" evidence="1">
    <location>
        <begin position="112"/>
        <end position="137"/>
    </location>
</feature>
<name>A0A0F9EE56_9ZZZZ</name>
<evidence type="ECO:0000313" key="2">
    <source>
        <dbReference type="EMBL" id="KKL64536.1"/>
    </source>
</evidence>
<accession>A0A0F9EE56</accession>
<dbReference type="EMBL" id="LAZR01027813">
    <property type="protein sequence ID" value="KKL64536.1"/>
    <property type="molecule type" value="Genomic_DNA"/>
</dbReference>